<proteinExistence type="inferred from homology"/>
<evidence type="ECO:0000313" key="11">
    <source>
        <dbReference type="Proteomes" id="UP000703269"/>
    </source>
</evidence>
<feature type="region of interest" description="Disordered" evidence="8">
    <location>
        <begin position="1510"/>
        <end position="1582"/>
    </location>
</feature>
<dbReference type="GO" id="GO:0006357">
    <property type="term" value="P:regulation of transcription by RNA polymerase II"/>
    <property type="evidence" value="ECO:0007669"/>
    <property type="project" value="InterPro"/>
</dbReference>
<evidence type="ECO:0000256" key="1">
    <source>
        <dbReference type="ARBA" id="ARBA00004123"/>
    </source>
</evidence>
<dbReference type="EMBL" id="BPQB01000071">
    <property type="protein sequence ID" value="GJE97360.1"/>
    <property type="molecule type" value="Genomic_DNA"/>
</dbReference>
<keyword evidence="4" id="KW-0805">Transcription regulation</keyword>
<dbReference type="GO" id="GO:0003712">
    <property type="term" value="F:transcription coregulator activity"/>
    <property type="evidence" value="ECO:0007669"/>
    <property type="project" value="InterPro"/>
</dbReference>
<name>A0A9P3LJG5_9APHY</name>
<keyword evidence="6" id="KW-0539">Nucleus</keyword>
<evidence type="ECO:0000313" key="10">
    <source>
        <dbReference type="EMBL" id="GJE97360.1"/>
    </source>
</evidence>
<dbReference type="PANTHER" id="PTHR46567">
    <property type="entry name" value="MEDIATOR OF RNA POLYMERASE II TRANSCRIPTION SUBUNIT 12"/>
    <property type="match status" value="1"/>
</dbReference>
<evidence type="ECO:0000256" key="3">
    <source>
        <dbReference type="ARBA" id="ARBA00019622"/>
    </source>
</evidence>
<feature type="compositionally biased region" description="Basic and acidic residues" evidence="8">
    <location>
        <begin position="1633"/>
        <end position="1646"/>
    </location>
</feature>
<evidence type="ECO:0000256" key="4">
    <source>
        <dbReference type="ARBA" id="ARBA00023015"/>
    </source>
</evidence>
<organism evidence="10 11">
    <name type="scientific">Phanerochaete sordida</name>
    <dbReference type="NCBI Taxonomy" id="48140"/>
    <lineage>
        <taxon>Eukaryota</taxon>
        <taxon>Fungi</taxon>
        <taxon>Dikarya</taxon>
        <taxon>Basidiomycota</taxon>
        <taxon>Agaricomycotina</taxon>
        <taxon>Agaricomycetes</taxon>
        <taxon>Polyporales</taxon>
        <taxon>Phanerochaetaceae</taxon>
        <taxon>Phanerochaete</taxon>
    </lineage>
</organism>
<sequence>MAGGDKDIPPIYECQPPEWLPKAHDSADLGYVSFFPPKPDQDEDVLTEANVKNGFQQPSVVPAETYTARDTVKPRLSAENALSELEDLMSQIFARKAESAPPIPPSSFKLPSRVTMNDAKRLNWFAQLADPEVPLHKLSKSVPHGAKGHDLLDLLHQNKVAIPRAVWLLRVFGGNETAGLRNRPQYVPTQYSVDWANVVCGYLKKQLTEIALPMAPRPGLNVKTSFKGVLSDQASRERWVLRFTYSLSLLRAFYAEGMVDHRTFLAWLVQQCSASNLAQLGFVVRLVDEYLDGMLVCHALVRPLVEACTFRLAEIHAATVKDQLDGVESVLKSILLRCLLGLRDGFINPRIWTQHSSLLEQILAEHISRTSSESSPVSDVRGISALNDTFLAAYDDVKKRNDAMLFRNLPPRVLGSLSSALSDIKLLNSLSCTPCIDTCPFFDGILDPSPAFVRKLDTLLTWSVTPLQYGDHRPYAATALLRCWKDRAEERAARRERESPADDVQDYLFNWLDTDDVASEESNLASVALLFDQLVKSGLFDYGQYIQRLIVRGEEGLSFSDATPSKHRKFLQWIPVHSSSSALITQRKVTLYGLRARETPEDQNEREIRKQIRAVLPEIFGGDIPEQPAMTADITVQVPATLIATRFEQVRLFRGWLLPVLKKSISSQAKSAESSQVLRAYCAVTTMMARTRHYGIILELSLFALEHAMSNEFLLAVLQTLRQHVEVWGCMNKMRDIAEALYATHNFWKTRGVQSRDLLTLLFSVDNGHNLDPASRAQLMIDHEQFVRAFHPIGEEPVDVPAALPEILMLATDANIEGPSILANSLWYKYCSASDWAWKVWDNTVASLRQIPYMIEDPAGRRSCALRYSTFLIHVDRHLATGLDKHALDWLRGSGKNEIAALSPETWDLFVVVLLHLISTNALTVTSILEGLIYPAWQSASTLCSALQGTSLEVILPVVNDLCSRLLLIDDINSDVPPLDFLQQHGLMTGRRDVYREPYFTALVKTIPTLVLLEQNPNIPEPLRQGCGALRVALCSSSVFRMGTFRELDCVHDAFQTVLANPDVPEEKRELLISALKLIFNEGQQEPSDPSQGWGNLSSFLSPWKLAASSIELRFTMRQFNETLQRASDKDRAERSLSRLAVKLFVESMDSEQADFFADMIRGVSPIIVSKFILAGLQRIAETLKEGDPLQNADVLDRNVAKAGKVLRLLTNLVEPMRTPGVATLLPQLDGPAPKDLVSVVETMLQGIADSLSLPNGWDPANGGGLPTRSATSATIFLARLLQFVLGFPGAWGQWGKDHCEPLSKILSQLIIIYGSGRYLDVLTFPLLIDTLYYLLDEIFVDPKAAAIDPYRYYPTYELRLLPADMPLEYRSRIRALMPYVALNPAVADLAYVSRDPSGAISTSEGSAVPVQNKPWEWTEYLGDAPGGDLVKENVETRSNHPDQHAEVRNSSSLPLDLFAARVIGTHDTSAMSSDAHVEGHLRMLQEDFLAESVFRRDFREGRIDPAVIDAKINPAPHPEDGDTAAAAASNSDRRSSSRVGSPSGSVRSRASVQPSAASGSRRTSPATTHASHPHSHSNLSKLAGSSVVEPIDVDMLDVSTAAGGSRAGTKRTAAEVDDDEVEIVEGPATASQERRVKGKTRENNR</sequence>
<evidence type="ECO:0000256" key="7">
    <source>
        <dbReference type="ARBA" id="ARBA00032010"/>
    </source>
</evidence>
<feature type="compositionally biased region" description="Polar residues" evidence="8">
    <location>
        <begin position="1554"/>
        <end position="1563"/>
    </location>
</feature>
<dbReference type="SMART" id="SM01281">
    <property type="entry name" value="Med12"/>
    <property type="match status" value="1"/>
</dbReference>
<reference evidence="10 11" key="1">
    <citation type="submission" date="2021-08" db="EMBL/GenBank/DDBJ databases">
        <title>Draft Genome Sequence of Phanerochaete sordida strain YK-624.</title>
        <authorList>
            <person name="Mori T."/>
            <person name="Dohra H."/>
            <person name="Suzuki T."/>
            <person name="Kawagishi H."/>
            <person name="Hirai H."/>
        </authorList>
    </citation>
    <scope>NUCLEOTIDE SEQUENCE [LARGE SCALE GENOMIC DNA]</scope>
    <source>
        <strain evidence="10 11">YK-624</strain>
    </source>
</reference>
<dbReference type="OrthoDB" id="20828at2759"/>
<comment type="caution">
    <text evidence="10">The sequence shown here is derived from an EMBL/GenBank/DDBJ whole genome shotgun (WGS) entry which is preliminary data.</text>
</comment>
<dbReference type="PANTHER" id="PTHR46567:SF1">
    <property type="entry name" value="MEDIATOR OF RNA POLYMERASE II TRANSCRIPTION SUBUNIT 12"/>
    <property type="match status" value="1"/>
</dbReference>
<protein>
    <recommendedName>
        <fullName evidence="3">Mediator of RNA polymerase II transcription subunit 12</fullName>
    </recommendedName>
    <alternativeName>
        <fullName evidence="7">Mediator complex subunit 12</fullName>
    </alternativeName>
</protein>
<keyword evidence="5" id="KW-0804">Transcription</keyword>
<comment type="subcellular location">
    <subcellularLocation>
        <location evidence="1">Nucleus</location>
    </subcellularLocation>
</comment>
<dbReference type="Pfam" id="PF09497">
    <property type="entry name" value="Med12"/>
    <property type="match status" value="1"/>
</dbReference>
<dbReference type="Proteomes" id="UP000703269">
    <property type="component" value="Unassembled WGS sequence"/>
</dbReference>
<accession>A0A9P3LJG5</accession>
<feature type="compositionally biased region" description="Low complexity" evidence="8">
    <location>
        <begin position="1538"/>
        <end position="1553"/>
    </location>
</feature>
<comment type="similarity">
    <text evidence="2">Belongs to the Mediator complex subunit 12 family.</text>
</comment>
<evidence type="ECO:0000256" key="6">
    <source>
        <dbReference type="ARBA" id="ARBA00023242"/>
    </source>
</evidence>
<dbReference type="GO" id="GO:0016592">
    <property type="term" value="C:mediator complex"/>
    <property type="evidence" value="ECO:0007669"/>
    <property type="project" value="InterPro"/>
</dbReference>
<gene>
    <name evidence="10" type="ORF">PsYK624_135760</name>
</gene>
<dbReference type="InterPro" id="IPR019035">
    <property type="entry name" value="Mediator_Med12"/>
</dbReference>
<feature type="domain" description="Mediator complex subunit Med12" evidence="9">
    <location>
        <begin position="107"/>
        <end position="170"/>
    </location>
</feature>
<feature type="region of interest" description="Disordered" evidence="8">
    <location>
        <begin position="1601"/>
        <end position="1646"/>
    </location>
</feature>
<keyword evidence="11" id="KW-1185">Reference proteome</keyword>
<evidence type="ECO:0000256" key="5">
    <source>
        <dbReference type="ARBA" id="ARBA00023163"/>
    </source>
</evidence>
<evidence type="ECO:0000256" key="2">
    <source>
        <dbReference type="ARBA" id="ARBA00010289"/>
    </source>
</evidence>
<evidence type="ECO:0000259" key="9">
    <source>
        <dbReference type="SMART" id="SM01281"/>
    </source>
</evidence>
<evidence type="ECO:0000256" key="8">
    <source>
        <dbReference type="SAM" id="MobiDB-lite"/>
    </source>
</evidence>